<protein>
    <submittedName>
        <fullName evidence="1">Uncharacterized protein</fullName>
    </submittedName>
</protein>
<accession>F3ZYQ1</accession>
<gene>
    <name evidence="1" type="ordered locus">Mahau_2683</name>
</gene>
<organism evidence="1 2">
    <name type="scientific">Mahella australiensis (strain DSM 15567 / CIP 107919 / 50-1 BON)</name>
    <dbReference type="NCBI Taxonomy" id="697281"/>
    <lineage>
        <taxon>Bacteria</taxon>
        <taxon>Bacillati</taxon>
        <taxon>Bacillota</taxon>
        <taxon>Clostridia</taxon>
        <taxon>Thermoanaerobacterales</taxon>
        <taxon>Thermoanaerobacterales Family IV. Incertae Sedis</taxon>
        <taxon>Mahella</taxon>
    </lineage>
</organism>
<reference evidence="2" key="1">
    <citation type="submission" date="2010-11" db="EMBL/GenBank/DDBJ databases">
        <title>The complete genome of Mahella australiensis DSM 15567.</title>
        <authorList>
            <consortium name="US DOE Joint Genome Institute (JGI-PGF)"/>
            <person name="Lucas S."/>
            <person name="Copeland A."/>
            <person name="Lapidus A."/>
            <person name="Bruce D."/>
            <person name="Goodwin L."/>
            <person name="Pitluck S."/>
            <person name="Kyrpides N."/>
            <person name="Mavromatis K."/>
            <person name="Pagani I."/>
            <person name="Ivanova N."/>
            <person name="Teshima H."/>
            <person name="Brettin T."/>
            <person name="Detter J.C."/>
            <person name="Han C."/>
            <person name="Tapia R."/>
            <person name="Land M."/>
            <person name="Hauser L."/>
            <person name="Markowitz V."/>
            <person name="Cheng J.-F."/>
            <person name="Hugenholtz P."/>
            <person name="Woyke T."/>
            <person name="Wu D."/>
            <person name="Spring S."/>
            <person name="Pukall R."/>
            <person name="Steenblock K."/>
            <person name="Schneider S."/>
            <person name="Klenk H.-P."/>
            <person name="Eisen J.A."/>
        </authorList>
    </citation>
    <scope>NUCLEOTIDE SEQUENCE [LARGE SCALE GENOMIC DNA]</scope>
    <source>
        <strain evidence="2">DSM 15567 / CIP 107919 / 50-1 BON</strain>
    </source>
</reference>
<dbReference type="AlphaFoldDB" id="F3ZYQ1"/>
<dbReference type="Proteomes" id="UP000008457">
    <property type="component" value="Chromosome"/>
</dbReference>
<dbReference type="STRING" id="697281.Mahau_2683"/>
<dbReference type="HOGENOM" id="CLU_3345534_0_0_9"/>
<dbReference type="KEGG" id="mas:Mahau_2683"/>
<sequence>MENSQSKKQYGQLSCYTAFLCFHFENGIIKKKRKERM</sequence>
<dbReference type="EMBL" id="CP002360">
    <property type="protein sequence ID" value="AEE97819.1"/>
    <property type="molecule type" value="Genomic_DNA"/>
</dbReference>
<keyword evidence="2" id="KW-1185">Reference proteome</keyword>
<evidence type="ECO:0000313" key="1">
    <source>
        <dbReference type="EMBL" id="AEE97819.1"/>
    </source>
</evidence>
<name>F3ZYQ1_MAHA5</name>
<proteinExistence type="predicted"/>
<evidence type="ECO:0000313" key="2">
    <source>
        <dbReference type="Proteomes" id="UP000008457"/>
    </source>
</evidence>
<reference evidence="1 2" key="2">
    <citation type="journal article" date="2011" name="Stand. Genomic Sci.">
        <title>Complete genome sequence of Mahella australiensis type strain (50-1 BON).</title>
        <authorList>
            <person name="Sikorski J."/>
            <person name="Teshima H."/>
            <person name="Nolan M."/>
            <person name="Lucas S."/>
            <person name="Hammon N."/>
            <person name="Deshpande S."/>
            <person name="Cheng J.F."/>
            <person name="Pitluck S."/>
            <person name="Liolios K."/>
            <person name="Pagani I."/>
            <person name="Ivanova N."/>
            <person name="Huntemann M."/>
            <person name="Mavromatis K."/>
            <person name="Ovchinikova G."/>
            <person name="Pati A."/>
            <person name="Tapia R."/>
            <person name="Han C."/>
            <person name="Goodwin L."/>
            <person name="Chen A."/>
            <person name="Palaniappan K."/>
            <person name="Land M."/>
            <person name="Hauser L."/>
            <person name="Ngatchou-Djao O.D."/>
            <person name="Rohde M."/>
            <person name="Pukall R."/>
            <person name="Spring S."/>
            <person name="Abt B."/>
            <person name="Goker M."/>
            <person name="Detter J.C."/>
            <person name="Woyke T."/>
            <person name="Bristow J."/>
            <person name="Markowitz V."/>
            <person name="Hugenholtz P."/>
            <person name="Eisen J.A."/>
            <person name="Kyrpides N.C."/>
            <person name="Klenk H.P."/>
            <person name="Lapidus A."/>
        </authorList>
    </citation>
    <scope>NUCLEOTIDE SEQUENCE [LARGE SCALE GENOMIC DNA]</scope>
    <source>
        <strain evidence="2">DSM 15567 / CIP 107919 / 50-1 BON</strain>
    </source>
</reference>